<protein>
    <submittedName>
        <fullName evidence="2">Uncharacterized protein</fullName>
    </submittedName>
</protein>
<gene>
    <name evidence="2" type="ORF">A2919_00055</name>
</gene>
<proteinExistence type="predicted"/>
<sequence length="178" mass="20657">MVATTIFILIISLFLNWLVQLVYYLYKVMSNPKAFGSHRTLFDYYTSYIGDGIILPILNVLIFFLLSSLNFPLDNLIISLSVGIGILANFFVHYFQGKKELTNWSMPEPYKWNFAGQWHMISFPIQASYICLFLNTLFFNYEIINQTKQISLVLGAFALIFLFTILLVKDYSRVEVNS</sequence>
<evidence type="ECO:0000313" key="3">
    <source>
        <dbReference type="Proteomes" id="UP000178835"/>
    </source>
</evidence>
<feature type="transmembrane region" description="Helical" evidence="1">
    <location>
        <begin position="46"/>
        <end position="69"/>
    </location>
</feature>
<accession>A0A1G2HEJ8</accession>
<feature type="transmembrane region" description="Helical" evidence="1">
    <location>
        <begin position="150"/>
        <end position="168"/>
    </location>
</feature>
<keyword evidence="1" id="KW-0812">Transmembrane</keyword>
<name>A0A1G2HEJ8_9BACT</name>
<dbReference type="EMBL" id="MHOH01000010">
    <property type="protein sequence ID" value="OGZ60912.1"/>
    <property type="molecule type" value="Genomic_DNA"/>
</dbReference>
<organism evidence="2 3">
    <name type="scientific">Candidatus Spechtbacteria bacterium RIFCSPLOWO2_01_FULL_43_12</name>
    <dbReference type="NCBI Taxonomy" id="1802162"/>
    <lineage>
        <taxon>Bacteria</taxon>
        <taxon>Candidatus Spechtiibacteriota</taxon>
    </lineage>
</organism>
<feature type="transmembrane region" description="Helical" evidence="1">
    <location>
        <begin position="76"/>
        <end position="96"/>
    </location>
</feature>
<dbReference type="Proteomes" id="UP000178835">
    <property type="component" value="Unassembled WGS sequence"/>
</dbReference>
<evidence type="ECO:0000256" key="1">
    <source>
        <dbReference type="SAM" id="Phobius"/>
    </source>
</evidence>
<feature type="transmembrane region" description="Helical" evidence="1">
    <location>
        <begin position="116"/>
        <end position="138"/>
    </location>
</feature>
<reference evidence="2 3" key="1">
    <citation type="journal article" date="2016" name="Nat. Commun.">
        <title>Thousands of microbial genomes shed light on interconnected biogeochemical processes in an aquifer system.</title>
        <authorList>
            <person name="Anantharaman K."/>
            <person name="Brown C.T."/>
            <person name="Hug L.A."/>
            <person name="Sharon I."/>
            <person name="Castelle C.J."/>
            <person name="Probst A.J."/>
            <person name="Thomas B.C."/>
            <person name="Singh A."/>
            <person name="Wilkins M.J."/>
            <person name="Karaoz U."/>
            <person name="Brodie E.L."/>
            <person name="Williams K.H."/>
            <person name="Hubbard S.S."/>
            <person name="Banfield J.F."/>
        </authorList>
    </citation>
    <scope>NUCLEOTIDE SEQUENCE [LARGE SCALE GENOMIC DNA]</scope>
</reference>
<evidence type="ECO:0000313" key="2">
    <source>
        <dbReference type="EMBL" id="OGZ60912.1"/>
    </source>
</evidence>
<feature type="transmembrane region" description="Helical" evidence="1">
    <location>
        <begin position="7"/>
        <end position="26"/>
    </location>
</feature>
<dbReference type="AlphaFoldDB" id="A0A1G2HEJ8"/>
<comment type="caution">
    <text evidence="2">The sequence shown here is derived from an EMBL/GenBank/DDBJ whole genome shotgun (WGS) entry which is preliminary data.</text>
</comment>
<keyword evidence="1" id="KW-0472">Membrane</keyword>
<keyword evidence="1" id="KW-1133">Transmembrane helix</keyword>